<reference evidence="2" key="1">
    <citation type="submission" date="2020-09" db="EMBL/GenBank/DDBJ databases">
        <authorList>
            <person name="Kikuchi T."/>
        </authorList>
    </citation>
    <scope>NUCLEOTIDE SEQUENCE</scope>
    <source>
        <strain evidence="2">SH1</strain>
    </source>
</reference>
<dbReference type="EMBL" id="CAJFDH010000004">
    <property type="protein sequence ID" value="CAD5220838.1"/>
    <property type="molecule type" value="Genomic_DNA"/>
</dbReference>
<dbReference type="AlphaFoldDB" id="A0A811KW03"/>
<keyword evidence="3" id="KW-1185">Reference proteome</keyword>
<dbReference type="Proteomes" id="UP000614601">
    <property type="component" value="Unassembled WGS sequence"/>
</dbReference>
<dbReference type="Proteomes" id="UP000783686">
    <property type="component" value="Unassembled WGS sequence"/>
</dbReference>
<accession>A0A811KW03</accession>
<feature type="transmembrane region" description="Helical" evidence="1">
    <location>
        <begin position="49"/>
        <end position="70"/>
    </location>
</feature>
<keyword evidence="1" id="KW-0812">Transmembrane</keyword>
<organism evidence="2 3">
    <name type="scientific">Bursaphelenchus okinawaensis</name>
    <dbReference type="NCBI Taxonomy" id="465554"/>
    <lineage>
        <taxon>Eukaryota</taxon>
        <taxon>Metazoa</taxon>
        <taxon>Ecdysozoa</taxon>
        <taxon>Nematoda</taxon>
        <taxon>Chromadorea</taxon>
        <taxon>Rhabditida</taxon>
        <taxon>Tylenchina</taxon>
        <taxon>Tylenchomorpha</taxon>
        <taxon>Aphelenchoidea</taxon>
        <taxon>Aphelenchoididae</taxon>
        <taxon>Bursaphelenchus</taxon>
    </lineage>
</organism>
<proteinExistence type="predicted"/>
<name>A0A811KW03_9BILA</name>
<evidence type="ECO:0000313" key="3">
    <source>
        <dbReference type="Proteomes" id="UP000614601"/>
    </source>
</evidence>
<evidence type="ECO:0000256" key="1">
    <source>
        <dbReference type="SAM" id="Phobius"/>
    </source>
</evidence>
<sequence length="121" mass="13771">MLLISSACDINLWLSECFTQIEGYINDGVLFVWFQGDAKYLSYNKQVAYVGYFGVSLFAVIAIQAPNYVYRLICVNKVARGFRSASILRVAPIPTIVPEPKIEFELEPKQLKELEPEPEYV</sequence>
<keyword evidence="1" id="KW-1133">Transmembrane helix</keyword>
<protein>
    <submittedName>
        <fullName evidence="2">Uncharacterized protein</fullName>
    </submittedName>
</protein>
<gene>
    <name evidence="2" type="ORF">BOKJ2_LOCUS9144</name>
</gene>
<evidence type="ECO:0000313" key="2">
    <source>
        <dbReference type="EMBL" id="CAD5220838.1"/>
    </source>
</evidence>
<comment type="caution">
    <text evidence="2">The sequence shown here is derived from an EMBL/GenBank/DDBJ whole genome shotgun (WGS) entry which is preliminary data.</text>
</comment>
<keyword evidence="1" id="KW-0472">Membrane</keyword>
<dbReference type="EMBL" id="CAJFCW020000004">
    <property type="protein sequence ID" value="CAG9114192.1"/>
    <property type="molecule type" value="Genomic_DNA"/>
</dbReference>